<dbReference type="AlphaFoldDB" id="A0A8X8D9V7"/>
<evidence type="ECO:0000313" key="2">
    <source>
        <dbReference type="Proteomes" id="UP000886885"/>
    </source>
</evidence>
<keyword evidence="2" id="KW-1185">Reference proteome</keyword>
<dbReference type="Pfam" id="PF03087">
    <property type="entry name" value="BPS1"/>
    <property type="match status" value="1"/>
</dbReference>
<name>A0A8X8D9V7_POPTO</name>
<dbReference type="InterPro" id="IPR004320">
    <property type="entry name" value="BPS1_pln"/>
</dbReference>
<dbReference type="Proteomes" id="UP000886885">
    <property type="component" value="Chromosome 2D"/>
</dbReference>
<organism evidence="1 2">
    <name type="scientific">Populus tomentosa</name>
    <name type="common">Chinese white poplar</name>
    <dbReference type="NCBI Taxonomy" id="118781"/>
    <lineage>
        <taxon>Eukaryota</taxon>
        <taxon>Viridiplantae</taxon>
        <taxon>Streptophyta</taxon>
        <taxon>Embryophyta</taxon>
        <taxon>Tracheophyta</taxon>
        <taxon>Spermatophyta</taxon>
        <taxon>Magnoliopsida</taxon>
        <taxon>eudicotyledons</taxon>
        <taxon>Gunneridae</taxon>
        <taxon>Pentapetalae</taxon>
        <taxon>rosids</taxon>
        <taxon>fabids</taxon>
        <taxon>Malpighiales</taxon>
        <taxon>Salicaceae</taxon>
        <taxon>Saliceae</taxon>
        <taxon>Populus</taxon>
    </lineage>
</organism>
<dbReference type="EMBL" id="JAAWWB010000004">
    <property type="protein sequence ID" value="KAG6783605.1"/>
    <property type="molecule type" value="Genomic_DNA"/>
</dbReference>
<proteinExistence type="predicted"/>
<protein>
    <submittedName>
        <fullName evidence="1">Uncharacterized protein</fullName>
    </submittedName>
</protein>
<evidence type="ECO:0000313" key="1">
    <source>
        <dbReference type="EMBL" id="KAG6783605.1"/>
    </source>
</evidence>
<gene>
    <name evidence="1" type="ORF">POTOM_009264</name>
</gene>
<reference evidence="1" key="1">
    <citation type="journal article" date="2020" name="bioRxiv">
        <title>Hybrid origin of Populus tomentosa Carr. identified through genome sequencing and phylogenomic analysis.</title>
        <authorList>
            <person name="An X."/>
            <person name="Gao K."/>
            <person name="Chen Z."/>
            <person name="Li J."/>
            <person name="Yang X."/>
            <person name="Yang X."/>
            <person name="Zhou J."/>
            <person name="Guo T."/>
            <person name="Zhao T."/>
            <person name="Huang S."/>
            <person name="Miao D."/>
            <person name="Khan W.U."/>
            <person name="Rao P."/>
            <person name="Ye M."/>
            <person name="Lei B."/>
            <person name="Liao W."/>
            <person name="Wang J."/>
            <person name="Ji L."/>
            <person name="Li Y."/>
            <person name="Guo B."/>
            <person name="Mustafa N.S."/>
            <person name="Li S."/>
            <person name="Yun Q."/>
            <person name="Keller S.R."/>
            <person name="Mao J."/>
            <person name="Zhang R."/>
            <person name="Strauss S.H."/>
        </authorList>
    </citation>
    <scope>NUCLEOTIDE SEQUENCE</scope>
    <source>
        <strain evidence="1">GM15</strain>
        <tissue evidence="1">Leaf</tissue>
    </source>
</reference>
<sequence>MLRSQSRNNVLGAVHNDVIKLLCYLSCSLHQLAFRIPSLAQSVKWQLERLRSSQETSSSTCPKLSGLESLSQCVDDLLRLPLTHQALSNEQFQELADEISKSYRNLKGMEKKGISATLDKDTTLVALTKEAEEMSVAVFASLLSSISLTTKSKGSGSWSLVSKLKKSKRVVDAKTLLLHMSKMYRKVWRHYIGVFKKHKRSWNVSTDY</sequence>
<accession>A0A8X8D9V7</accession>
<dbReference type="GO" id="GO:0048367">
    <property type="term" value="P:shoot system development"/>
    <property type="evidence" value="ECO:0007669"/>
    <property type="project" value="InterPro"/>
</dbReference>
<comment type="caution">
    <text evidence="1">The sequence shown here is derived from an EMBL/GenBank/DDBJ whole genome shotgun (WGS) entry which is preliminary data.</text>
</comment>
<dbReference type="GO" id="GO:0048364">
    <property type="term" value="P:root development"/>
    <property type="evidence" value="ECO:0007669"/>
    <property type="project" value="InterPro"/>
</dbReference>